<dbReference type="FunFam" id="3.30.2460.20:FF:000001">
    <property type="entry name" value="Wnt homolog"/>
    <property type="match status" value="1"/>
</dbReference>
<dbReference type="GO" id="GO:0046330">
    <property type="term" value="P:positive regulation of JNK cascade"/>
    <property type="evidence" value="ECO:0007669"/>
    <property type="project" value="TreeGrafter"/>
</dbReference>
<evidence type="ECO:0000256" key="4">
    <source>
        <dbReference type="ARBA" id="ARBA00022525"/>
    </source>
</evidence>
<dbReference type="OrthoDB" id="5945655at2759"/>
<dbReference type="PANTHER" id="PTHR12027:SF112">
    <property type="entry name" value="PROTEIN WNT-2"/>
    <property type="match status" value="1"/>
</dbReference>
<dbReference type="GO" id="GO:0045165">
    <property type="term" value="P:cell fate commitment"/>
    <property type="evidence" value="ECO:0007669"/>
    <property type="project" value="TreeGrafter"/>
</dbReference>
<evidence type="ECO:0000256" key="3">
    <source>
        <dbReference type="ARBA" id="ARBA00022473"/>
    </source>
</evidence>
<gene>
    <name evidence="11" type="ORF">BSL78_15124</name>
</gene>
<dbReference type="GO" id="GO:0005109">
    <property type="term" value="F:frizzled binding"/>
    <property type="evidence" value="ECO:0007669"/>
    <property type="project" value="TreeGrafter"/>
</dbReference>
<keyword evidence="9" id="KW-0449">Lipoprotein</keyword>
<keyword evidence="6 10" id="KW-0879">Wnt signaling pathway</keyword>
<evidence type="ECO:0000256" key="9">
    <source>
        <dbReference type="ARBA" id="ARBA00023288"/>
    </source>
</evidence>
<protein>
    <recommendedName>
        <fullName evidence="10">Protein Wnt</fullName>
    </recommendedName>
</protein>
<dbReference type="STRING" id="307972.A0A2G8KJ48"/>
<evidence type="ECO:0000256" key="2">
    <source>
        <dbReference type="ARBA" id="ARBA00005683"/>
    </source>
</evidence>
<evidence type="ECO:0000256" key="10">
    <source>
        <dbReference type="RuleBase" id="RU003500"/>
    </source>
</evidence>
<evidence type="ECO:0000313" key="11">
    <source>
        <dbReference type="EMBL" id="PIK48023.1"/>
    </source>
</evidence>
<keyword evidence="8" id="KW-0325">Glycoprotein</keyword>
<comment type="similarity">
    <text evidence="2 10">Belongs to the Wnt family.</text>
</comment>
<evidence type="ECO:0000256" key="1">
    <source>
        <dbReference type="ARBA" id="ARBA00004498"/>
    </source>
</evidence>
<evidence type="ECO:0000256" key="5">
    <source>
        <dbReference type="ARBA" id="ARBA00022530"/>
    </source>
</evidence>
<dbReference type="AlphaFoldDB" id="A0A2G8KJ48"/>
<reference evidence="11 12" key="1">
    <citation type="journal article" date="2017" name="PLoS Biol.">
        <title>The sea cucumber genome provides insights into morphological evolution and visceral regeneration.</title>
        <authorList>
            <person name="Zhang X."/>
            <person name="Sun L."/>
            <person name="Yuan J."/>
            <person name="Sun Y."/>
            <person name="Gao Y."/>
            <person name="Zhang L."/>
            <person name="Li S."/>
            <person name="Dai H."/>
            <person name="Hamel J.F."/>
            <person name="Liu C."/>
            <person name="Yu Y."/>
            <person name="Liu S."/>
            <person name="Lin W."/>
            <person name="Guo K."/>
            <person name="Jin S."/>
            <person name="Xu P."/>
            <person name="Storey K.B."/>
            <person name="Huan P."/>
            <person name="Zhang T."/>
            <person name="Zhou Y."/>
            <person name="Zhang J."/>
            <person name="Lin C."/>
            <person name="Li X."/>
            <person name="Xing L."/>
            <person name="Huo D."/>
            <person name="Sun M."/>
            <person name="Wang L."/>
            <person name="Mercier A."/>
            <person name="Li F."/>
            <person name="Yang H."/>
            <person name="Xiang J."/>
        </authorList>
    </citation>
    <scope>NUCLEOTIDE SEQUENCE [LARGE SCALE GENOMIC DNA]</scope>
    <source>
        <strain evidence="11">Shaxun</strain>
        <tissue evidence="11">Muscle</tissue>
    </source>
</reference>
<dbReference type="SMART" id="SM00097">
    <property type="entry name" value="WNT1"/>
    <property type="match status" value="1"/>
</dbReference>
<dbReference type="GO" id="GO:0005615">
    <property type="term" value="C:extracellular space"/>
    <property type="evidence" value="ECO:0007669"/>
    <property type="project" value="TreeGrafter"/>
</dbReference>
<evidence type="ECO:0000256" key="8">
    <source>
        <dbReference type="ARBA" id="ARBA00023180"/>
    </source>
</evidence>
<evidence type="ECO:0000313" key="12">
    <source>
        <dbReference type="Proteomes" id="UP000230750"/>
    </source>
</evidence>
<proteinExistence type="inferred from homology"/>
<evidence type="ECO:0000256" key="6">
    <source>
        <dbReference type="ARBA" id="ARBA00022687"/>
    </source>
</evidence>
<keyword evidence="12" id="KW-1185">Reference proteome</keyword>
<keyword evidence="4" id="KW-0964">Secreted</keyword>
<keyword evidence="5" id="KW-0272">Extracellular matrix</keyword>
<accession>A0A2G8KJ48</accession>
<dbReference type="GO" id="GO:0060070">
    <property type="term" value="P:canonical Wnt signaling pathway"/>
    <property type="evidence" value="ECO:0007669"/>
    <property type="project" value="TreeGrafter"/>
</dbReference>
<dbReference type="GO" id="GO:0005125">
    <property type="term" value="F:cytokine activity"/>
    <property type="evidence" value="ECO:0007669"/>
    <property type="project" value="TreeGrafter"/>
</dbReference>
<comment type="function">
    <text evidence="10">Ligand for members of the frizzled family of seven transmembrane receptors.</text>
</comment>
<dbReference type="InterPro" id="IPR005817">
    <property type="entry name" value="Wnt"/>
</dbReference>
<dbReference type="Pfam" id="PF00110">
    <property type="entry name" value="wnt"/>
    <property type="match status" value="1"/>
</dbReference>
<name>A0A2G8KJ48_STIJA</name>
<dbReference type="InterPro" id="IPR043158">
    <property type="entry name" value="Wnt_C"/>
</dbReference>
<keyword evidence="3 10" id="KW-0217">Developmental protein</keyword>
<organism evidence="11 12">
    <name type="scientific">Stichopus japonicus</name>
    <name type="common">Sea cucumber</name>
    <dbReference type="NCBI Taxonomy" id="307972"/>
    <lineage>
        <taxon>Eukaryota</taxon>
        <taxon>Metazoa</taxon>
        <taxon>Echinodermata</taxon>
        <taxon>Eleutherozoa</taxon>
        <taxon>Echinozoa</taxon>
        <taxon>Holothuroidea</taxon>
        <taxon>Aspidochirotacea</taxon>
        <taxon>Aspidochirotida</taxon>
        <taxon>Stichopodidae</taxon>
        <taxon>Apostichopus</taxon>
    </lineage>
</organism>
<dbReference type="GO" id="GO:0030182">
    <property type="term" value="P:neuron differentiation"/>
    <property type="evidence" value="ECO:0007669"/>
    <property type="project" value="TreeGrafter"/>
</dbReference>
<dbReference type="EMBL" id="MRZV01000545">
    <property type="protein sequence ID" value="PIK48023.1"/>
    <property type="molecule type" value="Genomic_DNA"/>
</dbReference>
<sequence length="148" mass="17202">MQVSWRVRFLHHTNMLDDSSSVQNSRRHLETKIRDCLSSRASRAASERSENHSENKEDQQKTRLSHLVYLEESPTFCEYDAEAGSLGTVGRRCNHTSTATDHCELMCCGRGYNTHQYTRTWQCNCKFLWCCSVRCNTCSENTEEYTCK</sequence>
<comment type="caution">
    <text evidence="11">The sequence shown here is derived from an EMBL/GenBank/DDBJ whole genome shotgun (WGS) entry which is preliminary data.</text>
</comment>
<evidence type="ECO:0000256" key="7">
    <source>
        <dbReference type="ARBA" id="ARBA00023157"/>
    </source>
</evidence>
<comment type="subcellular location">
    <subcellularLocation>
        <location evidence="1 10">Secreted</location>
        <location evidence="1 10">Extracellular space</location>
        <location evidence="1 10">Extracellular matrix</location>
    </subcellularLocation>
</comment>
<dbReference type="Gene3D" id="3.30.2460.20">
    <property type="match status" value="1"/>
</dbReference>
<dbReference type="Proteomes" id="UP000230750">
    <property type="component" value="Unassembled WGS sequence"/>
</dbReference>
<keyword evidence="7" id="KW-1015">Disulfide bond</keyword>
<dbReference type="PANTHER" id="PTHR12027">
    <property type="entry name" value="WNT RELATED"/>
    <property type="match status" value="1"/>
</dbReference>